<dbReference type="EMBL" id="JAFCMP010000001">
    <property type="protein sequence ID" value="KAG5192854.1"/>
    <property type="molecule type" value="Genomic_DNA"/>
</dbReference>
<feature type="signal peptide" evidence="2">
    <location>
        <begin position="1"/>
        <end position="16"/>
    </location>
</feature>
<evidence type="ECO:0000313" key="3">
    <source>
        <dbReference type="EMBL" id="KAG5192854.1"/>
    </source>
</evidence>
<organism evidence="3 4">
    <name type="scientific">Tribonema minus</name>
    <dbReference type="NCBI Taxonomy" id="303371"/>
    <lineage>
        <taxon>Eukaryota</taxon>
        <taxon>Sar</taxon>
        <taxon>Stramenopiles</taxon>
        <taxon>Ochrophyta</taxon>
        <taxon>PX clade</taxon>
        <taxon>Xanthophyceae</taxon>
        <taxon>Tribonematales</taxon>
        <taxon>Tribonemataceae</taxon>
        <taxon>Tribonema</taxon>
    </lineage>
</organism>
<sequence>MHVLPALALALAAAYAASDAIDAVLSRAQANVIKIPDAWLSASLIAATAVFATGSVVAARRTAWSGDDRLVALANIGGIALGFLADGRVPVTYSANSSPSQPSHSDRNAAGARMTAVATLREAAKAEGGEARRRRSLGSGAAAAESASPPSLLRRSARLVEARERRRARGPFDVPDLHDAVLAWAGVATQAGFYACVSRSWAAAVARASGDDGKRARGGRGSSRGHPRPRRPPVTCIRETVRHPKRLDWVWRLHRCGNTCEALGRYGAPADVRRYAARAAAVPDGLFWLSSGVALSDRPALLTFLEVKTGRSLVYAELLTLALRAGAYASARWCSDRAGDGFDWRHCERALSAVVRGDRRAWWWHVTSVCQCCFDWYGALYSAVSVGGTERGEWVLEAYEGDADELADECLPKFAAGPSGDLEAFLDLDVGAWGAEAVEAAAEWMDDLPPDAARANALLLVDRRPGLAGALARFLQG</sequence>
<comment type="caution">
    <text evidence="3">The sequence shown here is derived from an EMBL/GenBank/DDBJ whole genome shotgun (WGS) entry which is preliminary data.</text>
</comment>
<evidence type="ECO:0000313" key="4">
    <source>
        <dbReference type="Proteomes" id="UP000664859"/>
    </source>
</evidence>
<feature type="region of interest" description="Disordered" evidence="1">
    <location>
        <begin position="123"/>
        <end position="155"/>
    </location>
</feature>
<name>A0A835ZIP4_9STRA</name>
<feature type="compositionally biased region" description="Low complexity" evidence="1">
    <location>
        <begin position="137"/>
        <end position="154"/>
    </location>
</feature>
<evidence type="ECO:0000256" key="1">
    <source>
        <dbReference type="SAM" id="MobiDB-lite"/>
    </source>
</evidence>
<feature type="chain" id="PRO_5032569647" evidence="2">
    <location>
        <begin position="17"/>
        <end position="477"/>
    </location>
</feature>
<dbReference type="Proteomes" id="UP000664859">
    <property type="component" value="Unassembled WGS sequence"/>
</dbReference>
<proteinExistence type="predicted"/>
<reference evidence="3" key="1">
    <citation type="submission" date="2021-02" db="EMBL/GenBank/DDBJ databases">
        <title>First Annotated Genome of the Yellow-green Alga Tribonema minus.</title>
        <authorList>
            <person name="Mahan K.M."/>
        </authorList>
    </citation>
    <scope>NUCLEOTIDE SEQUENCE</scope>
    <source>
        <strain evidence="3">UTEX B ZZ1240</strain>
    </source>
</reference>
<gene>
    <name evidence="3" type="ORF">JKP88DRAFT_346310</name>
</gene>
<dbReference type="AlphaFoldDB" id="A0A835ZIP4"/>
<accession>A0A835ZIP4</accession>
<evidence type="ECO:0000256" key="2">
    <source>
        <dbReference type="SAM" id="SignalP"/>
    </source>
</evidence>
<keyword evidence="4" id="KW-1185">Reference proteome</keyword>
<protein>
    <submittedName>
        <fullName evidence="3">Uncharacterized protein</fullName>
    </submittedName>
</protein>
<feature type="region of interest" description="Disordered" evidence="1">
    <location>
        <begin position="208"/>
        <end position="233"/>
    </location>
</feature>
<keyword evidence="2" id="KW-0732">Signal</keyword>